<dbReference type="Gene3D" id="3.30.1330.10">
    <property type="entry name" value="PurM-like, N-terminal domain"/>
    <property type="match status" value="1"/>
</dbReference>
<dbReference type="GO" id="GO:0009030">
    <property type="term" value="F:thiamine-phosphate kinase activity"/>
    <property type="evidence" value="ECO:0007669"/>
    <property type="project" value="UniProtKB-UniRule"/>
</dbReference>
<keyword evidence="2" id="KW-0547">Nucleotide-binding</keyword>
<feature type="binding site" evidence="2">
    <location>
        <position position="129"/>
    </location>
    <ligand>
        <name>Mg(2+)</name>
        <dbReference type="ChEBI" id="CHEBI:18420"/>
        <label>1</label>
    </ligand>
</feature>
<feature type="binding site" evidence="2">
    <location>
        <position position="81"/>
    </location>
    <ligand>
        <name>Mg(2+)</name>
        <dbReference type="ChEBI" id="CHEBI:18420"/>
        <label>2</label>
    </ligand>
</feature>
<sequence>MTGGAGEGRISGEDLLIARLFEPIARHPGALGLKDDAAVLAPPPGHDLVLTKDALVAGVHFFPDDPPASVARKALRVNLSDLAAKGAEPLGILLAIAIPADMPAEALEAFAQALGADAHAHGAPLLGGDTVRTPGPLTISITALGAVPAGTMVKRASAPPGQAIVVTGTIGDGALGLCLRREPGRPGFAALDSAGREFLADRYLHPRPRLALAGALRRFASAAMDVSDGLAGDLAKMLAASGVGGEIEAERVPLSPAARAAIAAEPALLVPALTGGDDYEILAVMPDHNLDAFAATATAAGIGTTVIGRTFAGEGLLVRDGEGAPMDLGAGSFSHF</sequence>
<keyword evidence="2 5" id="KW-0808">Transferase</keyword>
<dbReference type="SUPFAM" id="SSF55326">
    <property type="entry name" value="PurM N-terminal domain-like"/>
    <property type="match status" value="1"/>
</dbReference>
<evidence type="ECO:0000259" key="4">
    <source>
        <dbReference type="Pfam" id="PF02769"/>
    </source>
</evidence>
<dbReference type="GO" id="GO:0009229">
    <property type="term" value="P:thiamine diphosphate biosynthetic process"/>
    <property type="evidence" value="ECO:0007669"/>
    <property type="project" value="UniProtKB-UniRule"/>
</dbReference>
<name>A0A9X2PIZ5_9HYPH</name>
<dbReference type="InterPro" id="IPR036921">
    <property type="entry name" value="PurM-like_N_sf"/>
</dbReference>
<feature type="binding site" evidence="2">
    <location>
        <position position="227"/>
    </location>
    <ligand>
        <name>ATP</name>
        <dbReference type="ChEBI" id="CHEBI:30616"/>
    </ligand>
</feature>
<reference evidence="5" key="1">
    <citation type="submission" date="2022-08" db="EMBL/GenBank/DDBJ databases">
        <authorList>
            <person name="Li F."/>
        </authorList>
    </citation>
    <scope>NUCLEOTIDE SEQUENCE</scope>
    <source>
        <strain evidence="5">MQZ15Z-1</strain>
    </source>
</reference>
<dbReference type="InterPro" id="IPR006283">
    <property type="entry name" value="ThiL-like"/>
</dbReference>
<keyword evidence="1 2" id="KW-0784">Thiamine biosynthesis</keyword>
<evidence type="ECO:0000256" key="2">
    <source>
        <dbReference type="HAMAP-Rule" id="MF_02128"/>
    </source>
</evidence>
<evidence type="ECO:0000313" key="5">
    <source>
        <dbReference type="EMBL" id="MCS0496995.1"/>
    </source>
</evidence>
<dbReference type="SUPFAM" id="SSF56042">
    <property type="entry name" value="PurM C-terminal domain-like"/>
    <property type="match status" value="1"/>
</dbReference>
<dbReference type="InterPro" id="IPR010918">
    <property type="entry name" value="PurM-like_C_dom"/>
</dbReference>
<dbReference type="Pfam" id="PF00586">
    <property type="entry name" value="AIRS"/>
    <property type="match status" value="1"/>
</dbReference>
<gene>
    <name evidence="2 5" type="primary">thiL</name>
    <name evidence="5" type="ORF">NVS89_18070</name>
</gene>
<accession>A0A9X2PIZ5</accession>
<dbReference type="RefSeq" id="WP_258734151.1">
    <property type="nucleotide sequence ID" value="NZ_JANTHZ010000009.1"/>
</dbReference>
<feature type="binding site" evidence="2">
    <location>
        <position position="51"/>
    </location>
    <ligand>
        <name>Mg(2+)</name>
        <dbReference type="ChEBI" id="CHEBI:18420"/>
        <label>4</label>
    </ligand>
</feature>
<dbReference type="EC" id="2.7.4.16" evidence="2"/>
<proteinExistence type="inferred from homology"/>
<dbReference type="CDD" id="cd02194">
    <property type="entry name" value="ThiL"/>
    <property type="match status" value="1"/>
</dbReference>
<feature type="binding site" evidence="2">
    <location>
        <position position="53"/>
    </location>
    <ligand>
        <name>Mg(2+)</name>
        <dbReference type="ChEBI" id="CHEBI:18420"/>
        <label>2</label>
    </ligand>
</feature>
<dbReference type="Proteomes" id="UP001151088">
    <property type="component" value="Unassembled WGS sequence"/>
</dbReference>
<feature type="binding site" evidence="2">
    <location>
        <position position="60"/>
    </location>
    <ligand>
        <name>substrate</name>
    </ligand>
</feature>
<feature type="binding site" evidence="2">
    <location>
        <position position="81"/>
    </location>
    <ligand>
        <name>Mg(2+)</name>
        <dbReference type="ChEBI" id="CHEBI:18420"/>
        <label>4</label>
    </ligand>
</feature>
<feature type="binding site" evidence="2">
    <location>
        <position position="36"/>
    </location>
    <ligand>
        <name>Mg(2+)</name>
        <dbReference type="ChEBI" id="CHEBI:18420"/>
        <label>4</label>
    </ligand>
</feature>
<keyword evidence="2 5" id="KW-0418">Kinase</keyword>
<feature type="binding site" evidence="2">
    <location>
        <position position="333"/>
    </location>
    <ligand>
        <name>substrate</name>
    </ligand>
</feature>
<keyword evidence="2" id="KW-0460">Magnesium</keyword>
<feature type="binding site" evidence="2">
    <location>
        <position position="277"/>
    </location>
    <ligand>
        <name>substrate</name>
    </ligand>
</feature>
<dbReference type="Gene3D" id="3.90.650.10">
    <property type="entry name" value="PurM-like C-terminal domain"/>
    <property type="match status" value="1"/>
</dbReference>
<feature type="binding site" evidence="2">
    <location>
        <position position="53"/>
    </location>
    <ligand>
        <name>Mg(2+)</name>
        <dbReference type="ChEBI" id="CHEBI:18420"/>
        <label>1</label>
    </ligand>
</feature>
<comment type="similarity">
    <text evidence="2">Belongs to the thiamine-monophosphate kinase family.</text>
</comment>
<feature type="domain" description="PurM-like N-terminal" evidence="3">
    <location>
        <begin position="35"/>
        <end position="147"/>
    </location>
</feature>
<dbReference type="Pfam" id="PF02769">
    <property type="entry name" value="AIRS_C"/>
    <property type="match status" value="1"/>
</dbReference>
<comment type="caution">
    <text evidence="2">Lacks conserved residue(s) required for the propagation of feature annotation.</text>
</comment>
<dbReference type="GO" id="GO:0005524">
    <property type="term" value="F:ATP binding"/>
    <property type="evidence" value="ECO:0007669"/>
    <property type="project" value="UniProtKB-UniRule"/>
</dbReference>
<dbReference type="NCBIfam" id="TIGR01379">
    <property type="entry name" value="thiL"/>
    <property type="match status" value="1"/>
</dbReference>
<feature type="domain" description="PurM-like C-terminal" evidence="4">
    <location>
        <begin position="160"/>
        <end position="316"/>
    </location>
</feature>
<feature type="binding site" evidence="2">
    <location>
        <position position="36"/>
    </location>
    <ligand>
        <name>Mg(2+)</name>
        <dbReference type="ChEBI" id="CHEBI:18420"/>
        <label>3</label>
    </ligand>
</feature>
<keyword evidence="6" id="KW-1185">Reference proteome</keyword>
<evidence type="ECO:0000256" key="1">
    <source>
        <dbReference type="ARBA" id="ARBA00022977"/>
    </source>
</evidence>
<evidence type="ECO:0000313" key="6">
    <source>
        <dbReference type="Proteomes" id="UP001151088"/>
    </source>
</evidence>
<dbReference type="PANTHER" id="PTHR30270">
    <property type="entry name" value="THIAMINE-MONOPHOSPHATE KINASE"/>
    <property type="match status" value="1"/>
</dbReference>
<comment type="catalytic activity">
    <reaction evidence="2">
        <text>thiamine phosphate + ATP = thiamine diphosphate + ADP</text>
        <dbReference type="Rhea" id="RHEA:15913"/>
        <dbReference type="ChEBI" id="CHEBI:30616"/>
        <dbReference type="ChEBI" id="CHEBI:37575"/>
        <dbReference type="ChEBI" id="CHEBI:58937"/>
        <dbReference type="ChEBI" id="CHEBI:456216"/>
        <dbReference type="EC" id="2.7.4.16"/>
    </reaction>
</comment>
<evidence type="ECO:0000259" key="3">
    <source>
        <dbReference type="Pfam" id="PF00586"/>
    </source>
</evidence>
<dbReference type="InterPro" id="IPR016188">
    <property type="entry name" value="PurM-like_N"/>
</dbReference>
<feature type="binding site" evidence="2">
    <location>
        <position position="225"/>
    </location>
    <ligand>
        <name>Mg(2+)</name>
        <dbReference type="ChEBI" id="CHEBI:18420"/>
        <label>3</label>
    </ligand>
</feature>
<feature type="binding site" evidence="2">
    <location>
        <position position="228"/>
    </location>
    <ligand>
        <name>Mg(2+)</name>
        <dbReference type="ChEBI" id="CHEBI:18420"/>
        <label>5</label>
    </ligand>
</feature>
<dbReference type="HAMAP" id="MF_02128">
    <property type="entry name" value="TMP_kinase"/>
    <property type="match status" value="1"/>
</dbReference>
<dbReference type="PANTHER" id="PTHR30270:SF0">
    <property type="entry name" value="THIAMINE-MONOPHOSPHATE KINASE"/>
    <property type="match status" value="1"/>
</dbReference>
<dbReference type="GO" id="GO:0000287">
    <property type="term" value="F:magnesium ion binding"/>
    <property type="evidence" value="ECO:0007669"/>
    <property type="project" value="UniProtKB-UniRule"/>
</dbReference>
<comment type="miscellaneous">
    <text evidence="2">Reaction mechanism of ThiL seems to utilize a direct, inline transfer of the gamma-phosphate of ATP to TMP rather than a phosphorylated enzyme intermediate.</text>
</comment>
<dbReference type="InterPro" id="IPR036676">
    <property type="entry name" value="PurM-like_C_sf"/>
</dbReference>
<keyword evidence="2" id="KW-0067">ATP-binding</keyword>
<dbReference type="GO" id="GO:0009228">
    <property type="term" value="P:thiamine biosynthetic process"/>
    <property type="evidence" value="ECO:0007669"/>
    <property type="project" value="UniProtKB-KW"/>
</dbReference>
<dbReference type="AlphaFoldDB" id="A0A9X2PIZ5"/>
<organism evidence="5 6">
    <name type="scientific">Ancylobacter mangrovi</name>
    <dbReference type="NCBI Taxonomy" id="2972472"/>
    <lineage>
        <taxon>Bacteria</taxon>
        <taxon>Pseudomonadati</taxon>
        <taxon>Pseudomonadota</taxon>
        <taxon>Alphaproteobacteria</taxon>
        <taxon>Hyphomicrobiales</taxon>
        <taxon>Xanthobacteraceae</taxon>
        <taxon>Ancylobacter</taxon>
    </lineage>
</organism>
<feature type="binding site" evidence="2">
    <location>
        <position position="81"/>
    </location>
    <ligand>
        <name>Mg(2+)</name>
        <dbReference type="ChEBI" id="CHEBI:18420"/>
        <label>3</label>
    </ligand>
</feature>
<dbReference type="PIRSF" id="PIRSF005303">
    <property type="entry name" value="Thiam_monoph_kin"/>
    <property type="match status" value="1"/>
</dbReference>
<feature type="binding site" evidence="2">
    <location>
        <begin position="128"/>
        <end position="129"/>
    </location>
    <ligand>
        <name>ATP</name>
        <dbReference type="ChEBI" id="CHEBI:30616"/>
    </ligand>
</feature>
<keyword evidence="2" id="KW-0479">Metal-binding</keyword>
<comment type="pathway">
    <text evidence="2">Cofactor biosynthesis; thiamine diphosphate biosynthesis; thiamine diphosphate from thiamine phosphate: step 1/1.</text>
</comment>
<comment type="function">
    <text evidence="2">Catalyzes the ATP-dependent phosphorylation of thiamine-monophosphate (TMP) to form thiamine-pyrophosphate (TPP), the active form of vitamin B1.</text>
</comment>
<feature type="binding site" evidence="2">
    <location>
        <position position="155"/>
    </location>
    <ligand>
        <name>ATP</name>
        <dbReference type="ChEBI" id="CHEBI:30616"/>
    </ligand>
</feature>
<protein>
    <recommendedName>
        <fullName evidence="2">Thiamine-monophosphate kinase</fullName>
        <shortName evidence="2">TMP kinase</shortName>
        <shortName evidence="2">Thiamine-phosphate kinase</shortName>
        <ecNumber evidence="2">2.7.4.16</ecNumber>
    </recommendedName>
</protein>
<dbReference type="EMBL" id="JANTHZ010000009">
    <property type="protein sequence ID" value="MCS0496995.1"/>
    <property type="molecule type" value="Genomic_DNA"/>
</dbReference>
<comment type="caution">
    <text evidence="5">The sequence shown here is derived from an EMBL/GenBank/DDBJ whole genome shotgun (WGS) entry which is preliminary data.</text>
</comment>